<name>A0A0V1G5Y9_TRIPS</name>
<sequence length="77" mass="8784">MKRHSLVGLHSDGFEVISIAVDAFSFSGLKSTLKERGILQNYTFIAYQSAHFLIDSNNITKNNHFDYAYFHILFVLA</sequence>
<proteinExistence type="predicted"/>
<comment type="caution">
    <text evidence="1">The sequence shown here is derived from an EMBL/GenBank/DDBJ whole genome shotgun (WGS) entry which is preliminary data.</text>
</comment>
<evidence type="ECO:0000313" key="2">
    <source>
        <dbReference type="Proteomes" id="UP000054995"/>
    </source>
</evidence>
<reference evidence="1 2" key="1">
    <citation type="submission" date="2015-01" db="EMBL/GenBank/DDBJ databases">
        <title>Evolution of Trichinella species and genotypes.</title>
        <authorList>
            <person name="Korhonen P.K."/>
            <person name="Edoardo P."/>
            <person name="Giuseppe L.R."/>
            <person name="Gasser R.B."/>
        </authorList>
    </citation>
    <scope>NUCLEOTIDE SEQUENCE [LARGE SCALE GENOMIC DNA]</scope>
    <source>
        <strain evidence="1">ISS470</strain>
    </source>
</reference>
<dbReference type="EMBL" id="JYDT01000001">
    <property type="protein sequence ID" value="KRY93689.1"/>
    <property type="molecule type" value="Genomic_DNA"/>
</dbReference>
<accession>A0A0V1G5Y9</accession>
<protein>
    <submittedName>
        <fullName evidence="1">Uncharacterized protein</fullName>
    </submittedName>
</protein>
<dbReference type="Proteomes" id="UP000054995">
    <property type="component" value="Unassembled WGS sequence"/>
</dbReference>
<organism evidence="1 2">
    <name type="scientific">Trichinella pseudospiralis</name>
    <name type="common">Parasitic roundworm</name>
    <dbReference type="NCBI Taxonomy" id="6337"/>
    <lineage>
        <taxon>Eukaryota</taxon>
        <taxon>Metazoa</taxon>
        <taxon>Ecdysozoa</taxon>
        <taxon>Nematoda</taxon>
        <taxon>Enoplea</taxon>
        <taxon>Dorylaimia</taxon>
        <taxon>Trichinellida</taxon>
        <taxon>Trichinellidae</taxon>
        <taxon>Trichinella</taxon>
    </lineage>
</organism>
<gene>
    <name evidence="1" type="ORF">T4D_3109</name>
</gene>
<keyword evidence="2" id="KW-1185">Reference proteome</keyword>
<evidence type="ECO:0000313" key="1">
    <source>
        <dbReference type="EMBL" id="KRY93689.1"/>
    </source>
</evidence>
<dbReference type="AlphaFoldDB" id="A0A0V1G5Y9"/>